<evidence type="ECO:0000259" key="5">
    <source>
        <dbReference type="PROSITE" id="PS51078"/>
    </source>
</evidence>
<dbReference type="Pfam" id="PF01614">
    <property type="entry name" value="IclR_C"/>
    <property type="match status" value="1"/>
</dbReference>
<dbReference type="FunFam" id="1.10.10.10:FF:000056">
    <property type="entry name" value="IclR family transcriptional regulator"/>
    <property type="match status" value="1"/>
</dbReference>
<dbReference type="GO" id="GO:0003677">
    <property type="term" value="F:DNA binding"/>
    <property type="evidence" value="ECO:0007669"/>
    <property type="project" value="UniProtKB-KW"/>
</dbReference>
<dbReference type="PANTHER" id="PTHR30136:SF24">
    <property type="entry name" value="HTH-TYPE TRANSCRIPTIONAL REPRESSOR ALLR"/>
    <property type="match status" value="1"/>
</dbReference>
<name>A0A370LA70_9HYPH</name>
<evidence type="ECO:0000256" key="2">
    <source>
        <dbReference type="ARBA" id="ARBA00023125"/>
    </source>
</evidence>
<evidence type="ECO:0000313" key="7">
    <source>
        <dbReference type="Proteomes" id="UP000255207"/>
    </source>
</evidence>
<proteinExistence type="predicted"/>
<dbReference type="Gene3D" id="1.10.10.10">
    <property type="entry name" value="Winged helix-like DNA-binding domain superfamily/Winged helix DNA-binding domain"/>
    <property type="match status" value="1"/>
</dbReference>
<protein>
    <submittedName>
        <fullName evidence="6">MarR family transcriptional regulator</fullName>
    </submittedName>
</protein>
<sequence length="621" mass="67191">MKPRVISQLQHKYFLHGDTEPLRAMACLRKLQPSPHRLASTGRLRSMRNRVTSLEQDIVPDDEGRRGDAVTEVRGTRLVGKALNLLDLIAAAPGEHRAQTLADELGLPRSTAYRIINTLQQRGLVRVDAAGQGYFPGFKFLEYAQAVWPIPDLPMLAMTELRWLHELSGETVYFAAPGGANMVIIQKIASLYPISTGAPLGSLRPLYCSGMGKAHLAALPSAKREALIGRMSFERVTDRTITDPAQLRSQLDVFRLRGYAIDDEEFMEGIRCVSAAVPGEGDVPLGSFTVSGPCYRMTLERAHQLGPEVATAARRLGEVVRRHGGTRPRARPDGGPVPLASNGRSFLGKSPSWDAATGSLLWLDALAPGIMRSRVAEPMAAPRSEVMARFTSPAMALTSIGDGRWFVATEKGAMTVDREARLTDLSPPLPPGLLAGITCACHGPDGQIWLGVGETSAPQSRPGLYRLIDGAPALEVELPAAPTDILIDAPGRHLYVALREAGDIIRFVIGPGNRLGRLELVARVDALHGRPMALALEEPDHLWVALWDGWSLARLRRDGSDMRLLSLPVPRPTGLTFGGSDGDQLYVTSGRIGLTPQQIAEAPTSGSVFVLDGRLRAALLR</sequence>
<dbReference type="PROSITE" id="PS51078">
    <property type="entry name" value="ICLR_ED"/>
    <property type="match status" value="1"/>
</dbReference>
<keyword evidence="1" id="KW-0805">Transcription regulation</keyword>
<dbReference type="Gene3D" id="2.120.10.30">
    <property type="entry name" value="TolB, C-terminal domain"/>
    <property type="match status" value="1"/>
</dbReference>
<dbReference type="AlphaFoldDB" id="A0A370LA70"/>
<dbReference type="SUPFAM" id="SSF55781">
    <property type="entry name" value="GAF domain-like"/>
    <property type="match status" value="1"/>
</dbReference>
<dbReference type="InterPro" id="IPR011042">
    <property type="entry name" value="6-blade_b-propeller_TolB-like"/>
</dbReference>
<feature type="domain" description="HTH iclR-type" evidence="4">
    <location>
        <begin position="76"/>
        <end position="138"/>
    </location>
</feature>
<evidence type="ECO:0000256" key="1">
    <source>
        <dbReference type="ARBA" id="ARBA00023015"/>
    </source>
</evidence>
<gene>
    <name evidence="6" type="ORF">DWE98_05700</name>
</gene>
<dbReference type="GO" id="GO:0003700">
    <property type="term" value="F:DNA-binding transcription factor activity"/>
    <property type="evidence" value="ECO:0007669"/>
    <property type="project" value="TreeGrafter"/>
</dbReference>
<dbReference type="GO" id="GO:0045892">
    <property type="term" value="P:negative regulation of DNA-templated transcription"/>
    <property type="evidence" value="ECO:0007669"/>
    <property type="project" value="TreeGrafter"/>
</dbReference>
<dbReference type="SMART" id="SM00346">
    <property type="entry name" value="HTH_ICLR"/>
    <property type="match status" value="1"/>
</dbReference>
<dbReference type="InterPro" id="IPR050707">
    <property type="entry name" value="HTH_MetabolicPath_Reg"/>
</dbReference>
<keyword evidence="7" id="KW-1185">Reference proteome</keyword>
<feature type="domain" description="IclR-ED" evidence="5">
    <location>
        <begin position="139"/>
        <end position="322"/>
    </location>
</feature>
<dbReference type="InterPro" id="IPR029016">
    <property type="entry name" value="GAF-like_dom_sf"/>
</dbReference>
<dbReference type="SUPFAM" id="SSF46785">
    <property type="entry name" value="Winged helix' DNA-binding domain"/>
    <property type="match status" value="1"/>
</dbReference>
<dbReference type="EMBL" id="QQTP01000002">
    <property type="protein sequence ID" value="RDJ28091.1"/>
    <property type="molecule type" value="Genomic_DNA"/>
</dbReference>
<dbReference type="Pfam" id="PF08450">
    <property type="entry name" value="SGL"/>
    <property type="match status" value="1"/>
</dbReference>
<comment type="caution">
    <text evidence="6">The sequence shown here is derived from an EMBL/GenBank/DDBJ whole genome shotgun (WGS) entry which is preliminary data.</text>
</comment>
<dbReference type="OrthoDB" id="2633250at2"/>
<dbReference type="SUPFAM" id="SSF63829">
    <property type="entry name" value="Calcium-dependent phosphotriesterase"/>
    <property type="match status" value="1"/>
</dbReference>
<evidence type="ECO:0000313" key="6">
    <source>
        <dbReference type="EMBL" id="RDJ28091.1"/>
    </source>
</evidence>
<dbReference type="InterPro" id="IPR005471">
    <property type="entry name" value="Tscrpt_reg_IclR_N"/>
</dbReference>
<dbReference type="InterPro" id="IPR036390">
    <property type="entry name" value="WH_DNA-bd_sf"/>
</dbReference>
<dbReference type="PANTHER" id="PTHR30136">
    <property type="entry name" value="HELIX-TURN-HELIX TRANSCRIPTIONAL REGULATOR, ICLR FAMILY"/>
    <property type="match status" value="1"/>
</dbReference>
<dbReference type="InterPro" id="IPR013658">
    <property type="entry name" value="SGL"/>
</dbReference>
<dbReference type="Pfam" id="PF09339">
    <property type="entry name" value="HTH_IclR"/>
    <property type="match status" value="1"/>
</dbReference>
<dbReference type="InterPro" id="IPR036388">
    <property type="entry name" value="WH-like_DNA-bd_sf"/>
</dbReference>
<organism evidence="6 7">
    <name type="scientific">Bosea caraganae</name>
    <dbReference type="NCBI Taxonomy" id="2763117"/>
    <lineage>
        <taxon>Bacteria</taxon>
        <taxon>Pseudomonadati</taxon>
        <taxon>Pseudomonadota</taxon>
        <taxon>Alphaproteobacteria</taxon>
        <taxon>Hyphomicrobiales</taxon>
        <taxon>Boseaceae</taxon>
        <taxon>Bosea</taxon>
    </lineage>
</organism>
<dbReference type="InterPro" id="IPR014757">
    <property type="entry name" value="Tscrpt_reg_IclR_C"/>
</dbReference>
<dbReference type="Proteomes" id="UP000255207">
    <property type="component" value="Unassembled WGS sequence"/>
</dbReference>
<keyword evidence="2" id="KW-0238">DNA-binding</keyword>
<accession>A0A370LA70</accession>
<reference evidence="7" key="1">
    <citation type="submission" date="2018-07" db="EMBL/GenBank/DDBJ databases">
        <authorList>
            <person name="Safronova V.I."/>
            <person name="Chirak E.R."/>
            <person name="Sazanova A.L."/>
        </authorList>
    </citation>
    <scope>NUCLEOTIDE SEQUENCE [LARGE SCALE GENOMIC DNA]</scope>
    <source>
        <strain evidence="7">RCAM04685</strain>
    </source>
</reference>
<evidence type="ECO:0000256" key="3">
    <source>
        <dbReference type="ARBA" id="ARBA00023163"/>
    </source>
</evidence>
<dbReference type="Gene3D" id="3.30.450.40">
    <property type="match status" value="1"/>
</dbReference>
<keyword evidence="3" id="KW-0804">Transcription</keyword>
<evidence type="ECO:0000259" key="4">
    <source>
        <dbReference type="PROSITE" id="PS51077"/>
    </source>
</evidence>
<dbReference type="PROSITE" id="PS51077">
    <property type="entry name" value="HTH_ICLR"/>
    <property type="match status" value="1"/>
</dbReference>